<feature type="transmembrane region" description="Helical" evidence="9">
    <location>
        <begin position="382"/>
        <end position="399"/>
    </location>
</feature>
<dbReference type="EMBL" id="CP063849">
    <property type="protein sequence ID" value="QOY87136.1"/>
    <property type="molecule type" value="Genomic_DNA"/>
</dbReference>
<evidence type="ECO:0000256" key="2">
    <source>
        <dbReference type="ARBA" id="ARBA00022475"/>
    </source>
</evidence>
<proteinExistence type="predicted"/>
<feature type="transmembrane region" description="Helical" evidence="9">
    <location>
        <begin position="186"/>
        <end position="216"/>
    </location>
</feature>
<feature type="domain" description="Glycosyltransferase RgtA/B/C/D-like" evidence="10">
    <location>
        <begin position="108"/>
        <end position="232"/>
    </location>
</feature>
<dbReference type="KEGG" id="pfer:IRI77_30885"/>
<keyword evidence="6 9" id="KW-1133">Transmembrane helix</keyword>
<reference evidence="11 12" key="1">
    <citation type="submission" date="2020-10" db="EMBL/GenBank/DDBJ databases">
        <title>Complete genome sequence of Paludibaculum fermentans P105T, a facultatively anaerobic acidobacterium capable of dissimilatory Fe(III) reduction.</title>
        <authorList>
            <person name="Dedysh S.N."/>
            <person name="Beletsky A.V."/>
            <person name="Kulichevskaya I.S."/>
            <person name="Mardanov A.V."/>
            <person name="Ravin N.V."/>
        </authorList>
    </citation>
    <scope>NUCLEOTIDE SEQUENCE [LARGE SCALE GENOMIC DNA]</scope>
    <source>
        <strain evidence="11 12">P105</strain>
    </source>
</reference>
<feature type="transmembrane region" description="Helical" evidence="9">
    <location>
        <begin position="317"/>
        <end position="336"/>
    </location>
</feature>
<evidence type="ECO:0000256" key="1">
    <source>
        <dbReference type="ARBA" id="ARBA00004651"/>
    </source>
</evidence>
<feature type="transmembrane region" description="Helical" evidence="9">
    <location>
        <begin position="357"/>
        <end position="376"/>
    </location>
</feature>
<dbReference type="Proteomes" id="UP000593892">
    <property type="component" value="Chromosome"/>
</dbReference>
<evidence type="ECO:0000256" key="7">
    <source>
        <dbReference type="ARBA" id="ARBA00023136"/>
    </source>
</evidence>
<dbReference type="PANTHER" id="PTHR33908">
    <property type="entry name" value="MANNOSYLTRANSFERASE YKCB-RELATED"/>
    <property type="match status" value="1"/>
</dbReference>
<accession>A0A7S7NP02</accession>
<dbReference type="GO" id="GO:0009103">
    <property type="term" value="P:lipopolysaccharide biosynthetic process"/>
    <property type="evidence" value="ECO:0007669"/>
    <property type="project" value="UniProtKB-ARBA"/>
</dbReference>
<keyword evidence="7 9" id="KW-0472">Membrane</keyword>
<evidence type="ECO:0000256" key="4">
    <source>
        <dbReference type="ARBA" id="ARBA00022679"/>
    </source>
</evidence>
<evidence type="ECO:0000313" key="11">
    <source>
        <dbReference type="EMBL" id="QOY87136.1"/>
    </source>
</evidence>
<feature type="region of interest" description="Disordered" evidence="8">
    <location>
        <begin position="1"/>
        <end position="21"/>
    </location>
</feature>
<organism evidence="11 12">
    <name type="scientific">Paludibaculum fermentans</name>
    <dbReference type="NCBI Taxonomy" id="1473598"/>
    <lineage>
        <taxon>Bacteria</taxon>
        <taxon>Pseudomonadati</taxon>
        <taxon>Acidobacteriota</taxon>
        <taxon>Terriglobia</taxon>
        <taxon>Bryobacterales</taxon>
        <taxon>Bryobacteraceae</taxon>
        <taxon>Paludibaculum</taxon>
    </lineage>
</organism>
<keyword evidence="5 9" id="KW-0812">Transmembrane</keyword>
<dbReference type="InterPro" id="IPR038731">
    <property type="entry name" value="RgtA/B/C-like"/>
</dbReference>
<evidence type="ECO:0000256" key="9">
    <source>
        <dbReference type="SAM" id="Phobius"/>
    </source>
</evidence>
<comment type="subcellular location">
    <subcellularLocation>
        <location evidence="1">Cell membrane</location>
        <topology evidence="1">Multi-pass membrane protein</topology>
    </subcellularLocation>
</comment>
<evidence type="ECO:0000256" key="3">
    <source>
        <dbReference type="ARBA" id="ARBA00022676"/>
    </source>
</evidence>
<dbReference type="PANTHER" id="PTHR33908:SF11">
    <property type="entry name" value="MEMBRANE PROTEIN"/>
    <property type="match status" value="1"/>
</dbReference>
<evidence type="ECO:0000256" key="5">
    <source>
        <dbReference type="ARBA" id="ARBA00022692"/>
    </source>
</evidence>
<dbReference type="RefSeq" id="WP_194448805.1">
    <property type="nucleotide sequence ID" value="NZ_CP063849.1"/>
</dbReference>
<dbReference type="AlphaFoldDB" id="A0A7S7NP02"/>
<feature type="transmembrane region" description="Helical" evidence="9">
    <location>
        <begin position="25"/>
        <end position="47"/>
    </location>
</feature>
<feature type="transmembrane region" description="Helical" evidence="9">
    <location>
        <begin position="223"/>
        <end position="242"/>
    </location>
</feature>
<dbReference type="InterPro" id="IPR050297">
    <property type="entry name" value="LipidA_mod_glycosyltrf_83"/>
</dbReference>
<protein>
    <submittedName>
        <fullName evidence="11">Glycosyltransferase family 39 protein</fullName>
    </submittedName>
</protein>
<evidence type="ECO:0000256" key="6">
    <source>
        <dbReference type="ARBA" id="ARBA00022989"/>
    </source>
</evidence>
<gene>
    <name evidence="11" type="ORF">IRI77_30885</name>
</gene>
<keyword evidence="12" id="KW-1185">Reference proteome</keyword>
<evidence type="ECO:0000259" key="10">
    <source>
        <dbReference type="Pfam" id="PF13231"/>
    </source>
</evidence>
<dbReference type="Pfam" id="PF13231">
    <property type="entry name" value="PMT_2"/>
    <property type="match status" value="1"/>
</dbReference>
<evidence type="ECO:0000313" key="12">
    <source>
        <dbReference type="Proteomes" id="UP000593892"/>
    </source>
</evidence>
<sequence>MTSKRASKSSASSPRSKAARSGSHSAWSGLAVWALLSMWSAVAVWYVQSQGWTLWYGDAEAHLNIARRILDSRAAGYEQIGTVWLPLPHVLMMPLVAVDSLWRSGLGGAIVSGFCFTLAGLFLFLAVRRIFDSTAAAVTAVAAFALNPNLMYLQATPMTEPLSLCCATGLLYFCARFHDSQSWVDALLAGLMACCGTLTRYEAWVLLPFVALYVLIAGGQRRWLSALIFCLAAGAGPVYWLLHNRILYTNPLEFYNGPWSAKAIYQRALDKGMDKYPGDHDWPKAWEYYRAAAELCVGRPLAWVGVAGLAAALIKRGWWAVLLLALTPAFYVLSLYSSGTPIFVPHLWPNSYYNTRYGLNLLPLACLGLAGLVALLPVKARGFAAVILIGVAVAPWVGYPRKETWICWRESQANSAGRRAWTQEAVEYLKPRYKRGTGIFMSFGDPTGILREAGIPIRESLHEGDGPMWQAAVARPDFFMWDEWVIAISGDRVSQAVNKLRRGPRRYECVRIFTAKDSPVIEIWRHIQ</sequence>
<keyword evidence="3" id="KW-0328">Glycosyltransferase</keyword>
<name>A0A7S7NP02_PALFE</name>
<dbReference type="GO" id="GO:0016763">
    <property type="term" value="F:pentosyltransferase activity"/>
    <property type="evidence" value="ECO:0007669"/>
    <property type="project" value="TreeGrafter"/>
</dbReference>
<evidence type="ECO:0000256" key="8">
    <source>
        <dbReference type="SAM" id="MobiDB-lite"/>
    </source>
</evidence>
<keyword evidence="4 11" id="KW-0808">Transferase</keyword>
<keyword evidence="2" id="KW-1003">Cell membrane</keyword>
<feature type="transmembrane region" description="Helical" evidence="9">
    <location>
        <begin position="101"/>
        <end position="127"/>
    </location>
</feature>
<dbReference type="GO" id="GO:0005886">
    <property type="term" value="C:plasma membrane"/>
    <property type="evidence" value="ECO:0007669"/>
    <property type="project" value="UniProtKB-SubCell"/>
</dbReference>